<organism evidence="2 3">
    <name type="scientific">Streptomyces lasiicapitis</name>
    <dbReference type="NCBI Taxonomy" id="1923961"/>
    <lineage>
        <taxon>Bacteria</taxon>
        <taxon>Bacillati</taxon>
        <taxon>Actinomycetota</taxon>
        <taxon>Actinomycetes</taxon>
        <taxon>Kitasatosporales</taxon>
        <taxon>Streptomycetaceae</taxon>
        <taxon>Streptomyces</taxon>
    </lineage>
</organism>
<feature type="region of interest" description="Disordered" evidence="1">
    <location>
        <begin position="76"/>
        <end position="120"/>
    </location>
</feature>
<proteinExistence type="predicted"/>
<evidence type="ECO:0000256" key="1">
    <source>
        <dbReference type="SAM" id="MobiDB-lite"/>
    </source>
</evidence>
<dbReference type="EMBL" id="BMNG01000015">
    <property type="protein sequence ID" value="GGO53716.1"/>
    <property type="molecule type" value="Genomic_DNA"/>
</dbReference>
<protein>
    <submittedName>
        <fullName evidence="2">Uncharacterized protein</fullName>
    </submittedName>
</protein>
<reference evidence="3" key="1">
    <citation type="journal article" date="2019" name="Int. J. Syst. Evol. Microbiol.">
        <title>The Global Catalogue of Microorganisms (GCM) 10K type strain sequencing project: providing services to taxonomists for standard genome sequencing and annotation.</title>
        <authorList>
            <consortium name="The Broad Institute Genomics Platform"/>
            <consortium name="The Broad Institute Genome Sequencing Center for Infectious Disease"/>
            <person name="Wu L."/>
            <person name="Ma J."/>
        </authorList>
    </citation>
    <scope>NUCLEOTIDE SEQUENCE [LARGE SCALE GENOMIC DNA]</scope>
    <source>
        <strain evidence="3">CGMCC 4.7349</strain>
    </source>
</reference>
<keyword evidence="3" id="KW-1185">Reference proteome</keyword>
<comment type="caution">
    <text evidence="2">The sequence shown here is derived from an EMBL/GenBank/DDBJ whole genome shotgun (WGS) entry which is preliminary data.</text>
</comment>
<name>A0ABQ2MLF3_9ACTN</name>
<evidence type="ECO:0000313" key="2">
    <source>
        <dbReference type="EMBL" id="GGO53716.1"/>
    </source>
</evidence>
<sequence length="120" mass="12734">MSSSLAEELANALAAVLKGDFFHDSLMSAHYPRRDVYNADAAHTLPAVLIEGLVQSTPDHRLLLLAAAPCAHGRTAGYADPVRGAPGPGLGRRARDRGPLPDAHSPRRPAVTGRRAPCWP</sequence>
<gene>
    <name evidence="2" type="ORF">GCM10012286_61760</name>
</gene>
<dbReference type="Proteomes" id="UP000656881">
    <property type="component" value="Unassembled WGS sequence"/>
</dbReference>
<evidence type="ECO:0000313" key="3">
    <source>
        <dbReference type="Proteomes" id="UP000656881"/>
    </source>
</evidence>
<accession>A0ABQ2MLF3</accession>